<dbReference type="InterPro" id="IPR032812">
    <property type="entry name" value="SbsA_Ig"/>
</dbReference>
<evidence type="ECO:0000313" key="3">
    <source>
        <dbReference type="EMBL" id="CAE8599385.1"/>
    </source>
</evidence>
<dbReference type="OrthoDB" id="436275at2759"/>
<dbReference type="Proteomes" id="UP000654075">
    <property type="component" value="Unassembled WGS sequence"/>
</dbReference>
<feature type="non-terminal residue" evidence="3">
    <location>
        <position position="1"/>
    </location>
</feature>
<reference evidence="3" key="1">
    <citation type="submission" date="2021-02" db="EMBL/GenBank/DDBJ databases">
        <authorList>
            <person name="Dougan E. K."/>
            <person name="Rhodes N."/>
            <person name="Thang M."/>
            <person name="Chan C."/>
        </authorList>
    </citation>
    <scope>NUCLEOTIDE SEQUENCE</scope>
</reference>
<sequence length="1324" mass="139396">THLAQPDPAVGALDSETSAIEEQYQYNVYCWAQDEAYDGAGHLRRNYMLQSYVDTAVGANPGSSPLGGLSQGVWVVDSTPPTILLVQAEAVRADTLQVTLQLNEPGTVWCAAAELDSSSLTAYCKTGGLQDSSLGAYCHYEDYIKGSLADQTVFRADVHRAYVDYDVEVNKIWEKDKTGSATLLNQGSYQLLCFAEDDWKIQADGAATHSPNFASPAAPQKTTLAHVHAFETGVGVLQTLDEAAPSFTKLSMQDPTAVEGTIVVTFTLNEPGTAYCRTTRRDSGETKADMPINRILTASWSAQHDGSSTTATISIDNLENVDPSLTSRDDEVATLAAGTQYDVYCWAKDSATTTAGLARPNYATQDYVGAAVATPASPSGGRTPGLWVTDSTPPSMLLQAATAVAEDTIRITLQLSEPGTVWCAATAPDGGSSTVCRPSDLQAASTAGSCYYENHIKGSVSQGTTFRAHVPSAYQDVHVEVNKMAAKAAGGSGIGSSLAAQTGFELLCFAQDDWDLRSTAAANSGNGSPNFVAPARSNGNTLAEVLGLLTSAAAFSGGVTTTLDLTAPTVWPFLARAPPTSESSLEVAFDLNEEATVFCLALLAGASTPHVSRVAAEGVALTCAAMPCSGLVLTLTGLMKGEAYQVHCHAEDDNVWPQTPNRILLPVLYATVNDITPPVITIVRSSASETGLIQVTLQLDEPGTAYCYAPQAQADIIYVNSVTQHGASSTVTTELVGRNVKISVTRRGSTEQLLVPETTYVTYCAAKDAATNPSCTDLSCPAVPNLSTLAEITANKDLIGLLTVRDASPPSFTKLGARGISETAIRVTLQLNEPGTTYCRATRTDAGELRLHVGHVVQAAYSVVNDATGTSTLDIDKLANRADEAALLLGTSYDIYCWAKDSAQTDDCTPSGVTSACGKTDAPNYMVQSYVEARFSSTVNPPSTASGVSGGLVDMVRTWDSTVPVLIFVEAEARTETSMTITLQLDEPGTAYCRAYPTVDPGLQNLSDILAAPGGPFSFELISDNPMRPYSAFANRNFEITVSGLSREELYFVYCAAEDDELADGCPQRDVADDPSCSSNLATAVLVEDTGRYTLDLTSPVISVLDATSLSQDSLTISVNMDEAGTAWCAAVLDRQSAPTTNQIVAAGFRSIGPEAGIVNVTISNLVRDTEYDVYCFARDDGTKSASNNTLEVQFSKKNVIGYTEMLTTKTDAHVLYDSEGPLLLGTSPVHNAIQVGASVNITLTFNEDVQAGTGSVQLSAAGKSDIGVPAADISVINRVAEIPVSGLATGVFWSVALPEGVILDSAGNSFAGIAGNGEYKFQA</sequence>
<organism evidence="3 4">
    <name type="scientific">Polarella glacialis</name>
    <name type="common">Dinoflagellate</name>
    <dbReference type="NCBI Taxonomy" id="89957"/>
    <lineage>
        <taxon>Eukaryota</taxon>
        <taxon>Sar</taxon>
        <taxon>Alveolata</taxon>
        <taxon>Dinophyceae</taxon>
        <taxon>Suessiales</taxon>
        <taxon>Suessiaceae</taxon>
        <taxon>Polarella</taxon>
    </lineage>
</organism>
<evidence type="ECO:0000256" key="1">
    <source>
        <dbReference type="ARBA" id="ARBA00022729"/>
    </source>
</evidence>
<evidence type="ECO:0000313" key="4">
    <source>
        <dbReference type="Proteomes" id="UP000654075"/>
    </source>
</evidence>
<protein>
    <recommendedName>
        <fullName evidence="2">SbsA Ig-like domain-containing protein</fullName>
    </recommendedName>
</protein>
<keyword evidence="4" id="KW-1185">Reference proteome</keyword>
<dbReference type="EMBL" id="CAJNNV010011065">
    <property type="protein sequence ID" value="CAE8599385.1"/>
    <property type="molecule type" value="Genomic_DNA"/>
</dbReference>
<accession>A0A813EFG5</accession>
<comment type="caution">
    <text evidence="3">The sequence shown here is derived from an EMBL/GenBank/DDBJ whole genome shotgun (WGS) entry which is preliminary data.</text>
</comment>
<keyword evidence="1" id="KW-0732">Signal</keyword>
<gene>
    <name evidence="3" type="ORF">PGLA1383_LOCUS17733</name>
</gene>
<feature type="domain" description="SbsA Ig-like" evidence="2">
    <location>
        <begin position="1218"/>
        <end position="1322"/>
    </location>
</feature>
<proteinExistence type="predicted"/>
<name>A0A813EFG5_POLGL</name>
<evidence type="ECO:0000259" key="2">
    <source>
        <dbReference type="Pfam" id="PF13205"/>
    </source>
</evidence>
<dbReference type="Pfam" id="PF13205">
    <property type="entry name" value="Big_5"/>
    <property type="match status" value="1"/>
</dbReference>